<protein>
    <submittedName>
        <fullName evidence="8">Rhodopsin</fullName>
    </submittedName>
</protein>
<dbReference type="EMBL" id="AOIM01000031">
    <property type="protein sequence ID" value="ELY91338.1"/>
    <property type="molecule type" value="Genomic_DNA"/>
</dbReference>
<sequence length="324" mass="33961">MEVNPVLCAGTTQIGDNSYPVSRQSSAHPASTLPPETTTDETTAAHTGSTAVESHPTTDRPFARREILVIDTTPMLAVSSAVLLAAAAIFGGYARSLPSGPHRYGYAAAVAASAMGLAYLLMALASGLFGAETDVLRFVGYTFMWIAIVLVICAIAGVGRRLTLLLFAAVLGRVWITLGSWFIDGALALVATLGTFAALGLGLYLLFGPFSRAAEALESERRLLFTKLKYLIVLGWVGLVATGLMSEGAGLADDFVGQLVVIYVEMILILGFGGIVVRSRRALSQTASTTRLLSLGTDRESDYSGGEGGSDGPGRPTDRAEHAD</sequence>
<comment type="similarity">
    <text evidence="2">Belongs to the archaeal/bacterial/fungal opsin family.</text>
</comment>
<evidence type="ECO:0000256" key="2">
    <source>
        <dbReference type="ARBA" id="ARBA00008130"/>
    </source>
</evidence>
<dbReference type="Pfam" id="PF01036">
    <property type="entry name" value="Bac_rhodopsin"/>
    <property type="match status" value="1"/>
</dbReference>
<dbReference type="PATRIC" id="fig|1227493.4.peg.1961"/>
<feature type="transmembrane region" description="Helical" evidence="7">
    <location>
        <begin position="75"/>
        <end position="94"/>
    </location>
</feature>
<feature type="region of interest" description="Disordered" evidence="6">
    <location>
        <begin position="14"/>
        <end position="58"/>
    </location>
</feature>
<dbReference type="GO" id="GO:0016020">
    <property type="term" value="C:membrane"/>
    <property type="evidence" value="ECO:0007669"/>
    <property type="project" value="UniProtKB-SubCell"/>
</dbReference>
<proteinExistence type="inferred from homology"/>
<feature type="transmembrane region" description="Helical" evidence="7">
    <location>
        <begin position="255"/>
        <end position="277"/>
    </location>
</feature>
<feature type="transmembrane region" description="Helical" evidence="7">
    <location>
        <begin position="164"/>
        <end position="183"/>
    </location>
</feature>
<evidence type="ECO:0000256" key="4">
    <source>
        <dbReference type="ARBA" id="ARBA00022989"/>
    </source>
</evidence>
<keyword evidence="9" id="KW-1185">Reference proteome</keyword>
<feature type="transmembrane region" description="Helical" evidence="7">
    <location>
        <begin position="189"/>
        <end position="207"/>
    </location>
</feature>
<evidence type="ECO:0000256" key="6">
    <source>
        <dbReference type="SAM" id="MobiDB-lite"/>
    </source>
</evidence>
<feature type="transmembrane region" description="Helical" evidence="7">
    <location>
        <begin position="106"/>
        <end position="129"/>
    </location>
</feature>
<feature type="transmembrane region" description="Helical" evidence="7">
    <location>
        <begin position="135"/>
        <end position="157"/>
    </location>
</feature>
<keyword evidence="5 7" id="KW-0472">Membrane</keyword>
<feature type="compositionally biased region" description="Low complexity" evidence="6">
    <location>
        <begin position="31"/>
        <end position="50"/>
    </location>
</feature>
<dbReference type="Proteomes" id="UP000011519">
    <property type="component" value="Unassembled WGS sequence"/>
</dbReference>
<organism evidence="8 9">
    <name type="scientific">Natrialba hulunbeirensis JCM 10989</name>
    <dbReference type="NCBI Taxonomy" id="1227493"/>
    <lineage>
        <taxon>Archaea</taxon>
        <taxon>Methanobacteriati</taxon>
        <taxon>Methanobacteriota</taxon>
        <taxon>Stenosarchaea group</taxon>
        <taxon>Halobacteria</taxon>
        <taxon>Halobacteriales</taxon>
        <taxon>Natrialbaceae</taxon>
        <taxon>Natrialba</taxon>
    </lineage>
</organism>
<evidence type="ECO:0000313" key="9">
    <source>
        <dbReference type="Proteomes" id="UP000011519"/>
    </source>
</evidence>
<evidence type="ECO:0000313" key="8">
    <source>
        <dbReference type="EMBL" id="ELY91338.1"/>
    </source>
</evidence>
<name>M0A1V5_9EURY</name>
<dbReference type="STRING" id="1227493.C483_09871"/>
<comment type="caution">
    <text evidence="8">The sequence shown here is derived from an EMBL/GenBank/DDBJ whole genome shotgun (WGS) entry which is preliminary data.</text>
</comment>
<evidence type="ECO:0000256" key="7">
    <source>
        <dbReference type="SAM" id="Phobius"/>
    </source>
</evidence>
<evidence type="ECO:0000256" key="3">
    <source>
        <dbReference type="ARBA" id="ARBA00022692"/>
    </source>
</evidence>
<reference evidence="8 9" key="1">
    <citation type="journal article" date="2014" name="PLoS Genet.">
        <title>Phylogenetically driven sequencing of extremely halophilic archaea reveals strategies for static and dynamic osmo-response.</title>
        <authorList>
            <person name="Becker E.A."/>
            <person name="Seitzer P.M."/>
            <person name="Tritt A."/>
            <person name="Larsen D."/>
            <person name="Krusor M."/>
            <person name="Yao A.I."/>
            <person name="Wu D."/>
            <person name="Madern D."/>
            <person name="Eisen J.A."/>
            <person name="Darling A.E."/>
            <person name="Facciotti M.T."/>
        </authorList>
    </citation>
    <scope>NUCLEOTIDE SEQUENCE [LARGE SCALE GENOMIC DNA]</scope>
    <source>
        <strain evidence="8 9">JCM 10989</strain>
    </source>
</reference>
<evidence type="ECO:0000256" key="5">
    <source>
        <dbReference type="ARBA" id="ARBA00023136"/>
    </source>
</evidence>
<feature type="compositionally biased region" description="Polar residues" evidence="6">
    <location>
        <begin position="14"/>
        <end position="29"/>
    </location>
</feature>
<keyword evidence="4 7" id="KW-1133">Transmembrane helix</keyword>
<comment type="subcellular location">
    <subcellularLocation>
        <location evidence="1">Membrane</location>
        <topology evidence="1">Multi-pass membrane protein</topology>
    </subcellularLocation>
</comment>
<feature type="transmembrane region" description="Helical" evidence="7">
    <location>
        <begin position="228"/>
        <end position="249"/>
    </location>
</feature>
<gene>
    <name evidence="8" type="ORF">C483_09871</name>
</gene>
<dbReference type="InterPro" id="IPR001425">
    <property type="entry name" value="Arc/bac/fun_rhodopsins"/>
</dbReference>
<dbReference type="Gene3D" id="1.20.1070.10">
    <property type="entry name" value="Rhodopsin 7-helix transmembrane proteins"/>
    <property type="match status" value="1"/>
</dbReference>
<evidence type="ECO:0000256" key="1">
    <source>
        <dbReference type="ARBA" id="ARBA00004141"/>
    </source>
</evidence>
<dbReference type="SMART" id="SM01021">
    <property type="entry name" value="Bac_rhodopsin"/>
    <property type="match status" value="1"/>
</dbReference>
<dbReference type="AlphaFoldDB" id="M0A1V5"/>
<keyword evidence="3 7" id="KW-0812">Transmembrane</keyword>
<accession>M0A1V5</accession>
<dbReference type="SUPFAM" id="SSF81321">
    <property type="entry name" value="Family A G protein-coupled receptor-like"/>
    <property type="match status" value="1"/>
</dbReference>
<feature type="region of interest" description="Disordered" evidence="6">
    <location>
        <begin position="296"/>
        <end position="324"/>
    </location>
</feature>